<sequence>MVAHLANPNRPDRDSTWGELATLGTGLILSSLLGTVVRIQLFCLPKQHVQSPES</sequence>
<feature type="transmembrane region" description="Helical" evidence="1">
    <location>
        <begin position="20"/>
        <end position="44"/>
    </location>
</feature>
<dbReference type="Proteomes" id="UP000184499">
    <property type="component" value="Unassembled WGS sequence"/>
</dbReference>
<keyword evidence="3" id="KW-1185">Reference proteome</keyword>
<reference evidence="3" key="1">
    <citation type="journal article" date="2017" name="Genome Biol.">
        <title>Comparative genomics reveals high biological diversity and specific adaptations in the industrially and medically important fungal genus Aspergillus.</title>
        <authorList>
            <person name="de Vries R.P."/>
            <person name="Riley R."/>
            <person name="Wiebenga A."/>
            <person name="Aguilar-Osorio G."/>
            <person name="Amillis S."/>
            <person name="Uchima C.A."/>
            <person name="Anderluh G."/>
            <person name="Asadollahi M."/>
            <person name="Askin M."/>
            <person name="Barry K."/>
            <person name="Battaglia E."/>
            <person name="Bayram O."/>
            <person name="Benocci T."/>
            <person name="Braus-Stromeyer S.A."/>
            <person name="Caldana C."/>
            <person name="Canovas D."/>
            <person name="Cerqueira G.C."/>
            <person name="Chen F."/>
            <person name="Chen W."/>
            <person name="Choi C."/>
            <person name="Clum A."/>
            <person name="Dos Santos R.A."/>
            <person name="Damasio A.R."/>
            <person name="Diallinas G."/>
            <person name="Emri T."/>
            <person name="Fekete E."/>
            <person name="Flipphi M."/>
            <person name="Freyberg S."/>
            <person name="Gallo A."/>
            <person name="Gournas C."/>
            <person name="Habgood R."/>
            <person name="Hainaut M."/>
            <person name="Harispe M.L."/>
            <person name="Henrissat B."/>
            <person name="Hilden K.S."/>
            <person name="Hope R."/>
            <person name="Hossain A."/>
            <person name="Karabika E."/>
            <person name="Karaffa L."/>
            <person name="Karanyi Z."/>
            <person name="Krasevec N."/>
            <person name="Kuo A."/>
            <person name="Kusch H."/>
            <person name="LaButti K."/>
            <person name="Lagendijk E.L."/>
            <person name="Lapidus A."/>
            <person name="Levasseur A."/>
            <person name="Lindquist E."/>
            <person name="Lipzen A."/>
            <person name="Logrieco A.F."/>
            <person name="MacCabe A."/>
            <person name="Maekelae M.R."/>
            <person name="Malavazi I."/>
            <person name="Melin P."/>
            <person name="Meyer V."/>
            <person name="Mielnichuk N."/>
            <person name="Miskei M."/>
            <person name="Molnar A.P."/>
            <person name="Mule G."/>
            <person name="Ngan C.Y."/>
            <person name="Orejas M."/>
            <person name="Orosz E."/>
            <person name="Ouedraogo J.P."/>
            <person name="Overkamp K.M."/>
            <person name="Park H.-S."/>
            <person name="Perrone G."/>
            <person name="Piumi F."/>
            <person name="Punt P.J."/>
            <person name="Ram A.F."/>
            <person name="Ramon A."/>
            <person name="Rauscher S."/>
            <person name="Record E."/>
            <person name="Riano-Pachon D.M."/>
            <person name="Robert V."/>
            <person name="Roehrig J."/>
            <person name="Ruller R."/>
            <person name="Salamov A."/>
            <person name="Salih N.S."/>
            <person name="Samson R.A."/>
            <person name="Sandor E."/>
            <person name="Sanguinetti M."/>
            <person name="Schuetze T."/>
            <person name="Sepcic K."/>
            <person name="Shelest E."/>
            <person name="Sherlock G."/>
            <person name="Sophianopoulou V."/>
            <person name="Squina F.M."/>
            <person name="Sun H."/>
            <person name="Susca A."/>
            <person name="Todd R.B."/>
            <person name="Tsang A."/>
            <person name="Unkles S.E."/>
            <person name="van de Wiele N."/>
            <person name="van Rossen-Uffink D."/>
            <person name="Oliveira J.V."/>
            <person name="Vesth T.C."/>
            <person name="Visser J."/>
            <person name="Yu J.-H."/>
            <person name="Zhou M."/>
            <person name="Andersen M.R."/>
            <person name="Archer D.B."/>
            <person name="Baker S.E."/>
            <person name="Benoit I."/>
            <person name="Brakhage A.A."/>
            <person name="Braus G.H."/>
            <person name="Fischer R."/>
            <person name="Frisvad J.C."/>
            <person name="Goldman G.H."/>
            <person name="Houbraken J."/>
            <person name="Oakley B."/>
            <person name="Pocsi I."/>
            <person name="Scazzocchio C."/>
            <person name="Seiboth B."/>
            <person name="vanKuyk P.A."/>
            <person name="Wortman J."/>
            <person name="Dyer P.S."/>
            <person name="Grigoriev I.V."/>
        </authorList>
    </citation>
    <scope>NUCLEOTIDE SEQUENCE [LARGE SCALE GENOMIC DNA]</scope>
    <source>
        <strain evidence="3">CBS 101740 / IMI 381727 / IBT 21946</strain>
    </source>
</reference>
<dbReference type="EMBL" id="KV878689">
    <property type="protein sequence ID" value="OJJ69214.1"/>
    <property type="molecule type" value="Genomic_DNA"/>
</dbReference>
<keyword evidence="1" id="KW-0472">Membrane</keyword>
<accession>A0A1L9UC07</accession>
<keyword evidence="1" id="KW-0812">Transmembrane</keyword>
<gene>
    <name evidence="2" type="ORF">ASPBRDRAFT_46504</name>
</gene>
<dbReference type="VEuPathDB" id="FungiDB:ASPBRDRAFT_46504"/>
<name>A0A1L9UC07_ASPBC</name>
<dbReference type="GeneID" id="93578140"/>
<proteinExistence type="predicted"/>
<evidence type="ECO:0000256" key="1">
    <source>
        <dbReference type="SAM" id="Phobius"/>
    </source>
</evidence>
<dbReference type="RefSeq" id="XP_067476463.1">
    <property type="nucleotide sequence ID" value="XM_067625652.1"/>
</dbReference>
<dbReference type="AlphaFoldDB" id="A0A1L9UC07"/>
<protein>
    <submittedName>
        <fullName evidence="2">Uncharacterized protein</fullName>
    </submittedName>
</protein>
<evidence type="ECO:0000313" key="2">
    <source>
        <dbReference type="EMBL" id="OJJ69214.1"/>
    </source>
</evidence>
<evidence type="ECO:0000313" key="3">
    <source>
        <dbReference type="Proteomes" id="UP000184499"/>
    </source>
</evidence>
<keyword evidence="1" id="KW-1133">Transmembrane helix</keyword>
<organism evidence="2 3">
    <name type="scientific">Aspergillus brasiliensis (strain CBS 101740 / IMI 381727 / IBT 21946)</name>
    <dbReference type="NCBI Taxonomy" id="767769"/>
    <lineage>
        <taxon>Eukaryota</taxon>
        <taxon>Fungi</taxon>
        <taxon>Dikarya</taxon>
        <taxon>Ascomycota</taxon>
        <taxon>Pezizomycotina</taxon>
        <taxon>Eurotiomycetes</taxon>
        <taxon>Eurotiomycetidae</taxon>
        <taxon>Eurotiales</taxon>
        <taxon>Aspergillaceae</taxon>
        <taxon>Aspergillus</taxon>
        <taxon>Aspergillus subgen. Circumdati</taxon>
    </lineage>
</organism>